<dbReference type="SUPFAM" id="SSF46689">
    <property type="entry name" value="Homeodomain-like"/>
    <property type="match status" value="1"/>
</dbReference>
<dbReference type="PROSITE" id="PS01124">
    <property type="entry name" value="HTH_ARAC_FAMILY_2"/>
    <property type="match status" value="1"/>
</dbReference>
<evidence type="ECO:0000313" key="6">
    <source>
        <dbReference type="Proteomes" id="UP000188836"/>
    </source>
</evidence>
<dbReference type="GO" id="GO:0003700">
    <property type="term" value="F:DNA-binding transcription factor activity"/>
    <property type="evidence" value="ECO:0007669"/>
    <property type="project" value="InterPro"/>
</dbReference>
<keyword evidence="6" id="KW-1185">Reference proteome</keyword>
<comment type="caution">
    <text evidence="5">The sequence shown here is derived from an EMBL/GenBank/DDBJ whole genome shotgun (WGS) entry which is preliminary data.</text>
</comment>
<dbReference type="AlphaFoldDB" id="A0A1W0B7N6"/>
<organism evidence="5 6">
    <name type="scientific">Nocardia donostiensis</name>
    <dbReference type="NCBI Taxonomy" id="1538463"/>
    <lineage>
        <taxon>Bacteria</taxon>
        <taxon>Bacillati</taxon>
        <taxon>Actinomycetota</taxon>
        <taxon>Actinomycetes</taxon>
        <taxon>Mycobacteriales</taxon>
        <taxon>Nocardiaceae</taxon>
        <taxon>Nocardia</taxon>
    </lineage>
</organism>
<dbReference type="STRING" id="1538463.B0T36_25050"/>
<name>A0A1W0B7N6_9NOCA</name>
<dbReference type="EMBL" id="MUMY01000028">
    <property type="protein sequence ID" value="ONM46279.1"/>
    <property type="molecule type" value="Genomic_DNA"/>
</dbReference>
<dbReference type="PANTHER" id="PTHR46796">
    <property type="entry name" value="HTH-TYPE TRANSCRIPTIONAL ACTIVATOR RHAS-RELATED"/>
    <property type="match status" value="1"/>
</dbReference>
<dbReference type="InterPro" id="IPR009057">
    <property type="entry name" value="Homeodomain-like_sf"/>
</dbReference>
<feature type="domain" description="HTH araC/xylS-type" evidence="4">
    <location>
        <begin position="156"/>
        <end position="253"/>
    </location>
</feature>
<sequence>MELRHACLALGIGAVAVSEHDGASRLHRAAPGLSARLVVSLDGPIEVHYDTRVRHVRAIVAGFMRPGIVAAATTLRSQQPIAYVELSPSALQRLTGVPLSEVDAGGVSADAVLPWVNSLSEELADRPVDQREAVLRARLLDQLHRTDHGGEPEDAFRALDLIRDTRGAVSVEDLAQASHLSPRRLRYVMQRSLGVSPKFASRVARLGSALIGASAGAGSWAEVAAEYGYHDQSHLVHDFRDLMGTSPTAWLDEEGRNLQGWQRPTP</sequence>
<evidence type="ECO:0000256" key="1">
    <source>
        <dbReference type="ARBA" id="ARBA00023015"/>
    </source>
</evidence>
<gene>
    <name evidence="5" type="ORF">B0T46_24105</name>
</gene>
<proteinExistence type="predicted"/>
<dbReference type="Gene3D" id="1.10.10.60">
    <property type="entry name" value="Homeodomain-like"/>
    <property type="match status" value="1"/>
</dbReference>
<dbReference type="InterPro" id="IPR050204">
    <property type="entry name" value="AraC_XylS_family_regulators"/>
</dbReference>
<dbReference type="GO" id="GO:0043565">
    <property type="term" value="F:sequence-specific DNA binding"/>
    <property type="evidence" value="ECO:0007669"/>
    <property type="project" value="InterPro"/>
</dbReference>
<protein>
    <submittedName>
        <fullName evidence="5">AraC family transcriptional regulator</fullName>
    </submittedName>
</protein>
<dbReference type="SMART" id="SM00342">
    <property type="entry name" value="HTH_ARAC"/>
    <property type="match status" value="1"/>
</dbReference>
<accession>A0A1W0B7N6</accession>
<dbReference type="Pfam" id="PF12833">
    <property type="entry name" value="HTH_18"/>
    <property type="match status" value="1"/>
</dbReference>
<evidence type="ECO:0000256" key="3">
    <source>
        <dbReference type="ARBA" id="ARBA00023163"/>
    </source>
</evidence>
<reference evidence="5 6" key="1">
    <citation type="journal article" date="2016" name="Antonie Van Leeuwenhoek">
        <title>Nocardia donostiensis sp. nov., isolated from human respiratory specimens.</title>
        <authorList>
            <person name="Ercibengoa M."/>
            <person name="Bell M."/>
            <person name="Marimon J.M."/>
            <person name="Humrighouse B."/>
            <person name="Klenk H.P."/>
            <person name="Potter G."/>
            <person name="Perez-Trallero E."/>
        </authorList>
    </citation>
    <scope>NUCLEOTIDE SEQUENCE [LARGE SCALE GENOMIC DNA]</scope>
    <source>
        <strain evidence="5 6">X1655</strain>
    </source>
</reference>
<keyword evidence="2" id="KW-0238">DNA-binding</keyword>
<dbReference type="InterPro" id="IPR018060">
    <property type="entry name" value="HTH_AraC"/>
</dbReference>
<dbReference type="OrthoDB" id="2559672at2"/>
<dbReference type="Proteomes" id="UP000188836">
    <property type="component" value="Unassembled WGS sequence"/>
</dbReference>
<evidence type="ECO:0000259" key="4">
    <source>
        <dbReference type="PROSITE" id="PS01124"/>
    </source>
</evidence>
<evidence type="ECO:0000313" key="5">
    <source>
        <dbReference type="EMBL" id="ONM46279.1"/>
    </source>
</evidence>
<keyword evidence="1" id="KW-0805">Transcription regulation</keyword>
<keyword evidence="3" id="KW-0804">Transcription</keyword>
<evidence type="ECO:0000256" key="2">
    <source>
        <dbReference type="ARBA" id="ARBA00023125"/>
    </source>
</evidence>